<proteinExistence type="predicted"/>
<organism evidence="1 2">
    <name type="scientific">Trypanosoma equiperdum</name>
    <dbReference type="NCBI Taxonomy" id="5694"/>
    <lineage>
        <taxon>Eukaryota</taxon>
        <taxon>Discoba</taxon>
        <taxon>Euglenozoa</taxon>
        <taxon>Kinetoplastea</taxon>
        <taxon>Metakinetoplastina</taxon>
        <taxon>Trypanosomatida</taxon>
        <taxon>Trypanosomatidae</taxon>
        <taxon>Trypanosoma</taxon>
    </lineage>
</organism>
<dbReference type="VEuPathDB" id="TriTrypDB:TEOVI_000711800"/>
<evidence type="ECO:0000313" key="1">
    <source>
        <dbReference type="EMBL" id="SCU66231.1"/>
    </source>
</evidence>
<dbReference type="RefSeq" id="XP_067077697.1">
    <property type="nucleotide sequence ID" value="XM_067221596.1"/>
</dbReference>
<gene>
    <name evidence="1" type="ORF">TEOVI_000711800</name>
</gene>
<name>A0A1G4I3C6_TRYEQ</name>
<dbReference type="Proteomes" id="UP000195570">
    <property type="component" value="Unassembled WGS sequence"/>
</dbReference>
<sequence length="433" mass="48557">MELDEETNALMRAIKVGGALLIEGHSGNRLRYYYDSFHDLAAQAGVPRAHAPEPLLVTSIESLLRKLRGVTFCHHVFFINTDLCCSQLVGSVLLRRGMSKNLHVLTLHALHHPDPSTLHLLKAMERRDAAAMAELSSFTVATGDASAAPLIIPRRSHDCERALRALNFSHAALAARTTDVHCFCPQWVPMRHRRKWTDMFVLECIFPSDDIADNMLSLRKALEGAVGREVVLLSASEIREKLERAAFCFTFSASERSVVNHLIASAIDAARRNGWILIVQTALPELWDLRERVVHLWRGARVISANGRMGTVQAFDVAQPLSQRLPSFFKQTMWPVVCLDGEACGSVLLPIASPFCTSQVSHVFDLPLRYGAFVTVEELYVTTTPEKRDFRRWIVRPSLFIGQFPLLRCVIASVSSLSQVVLTRPFSWELLLR</sequence>
<dbReference type="AlphaFoldDB" id="A0A1G4I3C6"/>
<protein>
    <submittedName>
        <fullName evidence="1">Uncharacterized protein</fullName>
    </submittedName>
</protein>
<dbReference type="EMBL" id="CZPT02000526">
    <property type="protein sequence ID" value="SCU66231.1"/>
    <property type="molecule type" value="Genomic_DNA"/>
</dbReference>
<evidence type="ECO:0000313" key="2">
    <source>
        <dbReference type="Proteomes" id="UP000195570"/>
    </source>
</evidence>
<comment type="caution">
    <text evidence="1">The sequence shown here is derived from an EMBL/GenBank/DDBJ whole genome shotgun (WGS) entry which is preliminary data.</text>
</comment>
<keyword evidence="2" id="KW-1185">Reference proteome</keyword>
<reference evidence="1" key="1">
    <citation type="submission" date="2016-09" db="EMBL/GenBank/DDBJ databases">
        <authorList>
            <person name="Hebert L."/>
            <person name="Moumen B."/>
        </authorList>
    </citation>
    <scope>NUCLEOTIDE SEQUENCE [LARGE SCALE GENOMIC DNA]</scope>
    <source>
        <strain evidence="1">OVI</strain>
    </source>
</reference>
<dbReference type="GeneID" id="92381052"/>
<accession>A0A1G4I3C6</accession>